<evidence type="ECO:0000313" key="1">
    <source>
        <dbReference type="EMBL" id="VAX14185.1"/>
    </source>
</evidence>
<dbReference type="EMBL" id="UOFZ01000163">
    <property type="protein sequence ID" value="VAX14185.1"/>
    <property type="molecule type" value="Genomic_DNA"/>
</dbReference>
<name>A0A3B1C654_9ZZZZ</name>
<organism evidence="1">
    <name type="scientific">hydrothermal vent metagenome</name>
    <dbReference type="NCBI Taxonomy" id="652676"/>
    <lineage>
        <taxon>unclassified sequences</taxon>
        <taxon>metagenomes</taxon>
        <taxon>ecological metagenomes</taxon>
    </lineage>
</organism>
<gene>
    <name evidence="1" type="ORF">MNBD_GAMMA24-2669</name>
</gene>
<dbReference type="SUPFAM" id="SSF103247">
    <property type="entry name" value="TT1751-like"/>
    <property type="match status" value="1"/>
</dbReference>
<reference evidence="1" key="1">
    <citation type="submission" date="2018-06" db="EMBL/GenBank/DDBJ databases">
        <authorList>
            <person name="Zhirakovskaya E."/>
        </authorList>
    </citation>
    <scope>NUCLEOTIDE SEQUENCE</scope>
</reference>
<sequence>MKRSGKRFFAILTSLLMTMLLSNAAWSATAPRDLFMLSQSSKSMAEVVSAVKFFVDEENWVYLGDFKVKKGKVILVKFCVKAAGKKAWKAGLKVSAMLPCGNMGVYRKNGKTEISLLNPYYMNTLYPNPDLKAAADLLMPLYKEMMTSVVK</sequence>
<accession>A0A3B1C654</accession>
<dbReference type="AlphaFoldDB" id="A0A3B1C654"/>
<protein>
    <submittedName>
        <fullName evidence="1">Uncharacterized protein</fullName>
    </submittedName>
</protein>
<dbReference type="Gene3D" id="3.30.310.70">
    <property type="entry name" value="TT1751-like domain"/>
    <property type="match status" value="1"/>
</dbReference>
<proteinExistence type="predicted"/>
<dbReference type="InterPro" id="IPR035923">
    <property type="entry name" value="TT1751-like_sf"/>
</dbReference>